<name>A0A5N7AED6_9EURO</name>
<dbReference type="OrthoDB" id="408373at2759"/>
<dbReference type="AlphaFoldDB" id="A0A5N7AED6"/>
<dbReference type="PANTHER" id="PTHR43433">
    <property type="entry name" value="HYDROLASE, ALPHA/BETA FOLD FAMILY PROTEIN"/>
    <property type="match status" value="1"/>
</dbReference>
<dbReference type="RefSeq" id="XP_031931104.1">
    <property type="nucleotide sequence ID" value="XM_032065738.1"/>
</dbReference>
<evidence type="ECO:0000313" key="3">
    <source>
        <dbReference type="Proteomes" id="UP000326268"/>
    </source>
</evidence>
<dbReference type="Gene3D" id="3.40.50.1820">
    <property type="entry name" value="alpha/beta hydrolase"/>
    <property type="match status" value="1"/>
</dbReference>
<dbReference type="InterPro" id="IPR022742">
    <property type="entry name" value="Hydrolase_4"/>
</dbReference>
<feature type="domain" description="Serine aminopeptidase S33" evidence="1">
    <location>
        <begin position="33"/>
        <end position="144"/>
    </location>
</feature>
<dbReference type="EMBL" id="ML737589">
    <property type="protein sequence ID" value="KAE8368023.1"/>
    <property type="molecule type" value="Genomic_DNA"/>
</dbReference>
<keyword evidence="2" id="KW-0378">Hydrolase</keyword>
<dbReference type="GO" id="GO:0046503">
    <property type="term" value="P:glycerolipid catabolic process"/>
    <property type="evidence" value="ECO:0007669"/>
    <property type="project" value="TreeGrafter"/>
</dbReference>
<proteinExistence type="predicted"/>
<accession>A0A5N7AED6</accession>
<dbReference type="GO" id="GO:0004806">
    <property type="term" value="F:triacylglycerol lipase activity"/>
    <property type="evidence" value="ECO:0007669"/>
    <property type="project" value="TreeGrafter"/>
</dbReference>
<dbReference type="InterPro" id="IPR029058">
    <property type="entry name" value="AB_hydrolase_fold"/>
</dbReference>
<dbReference type="SUPFAM" id="SSF53474">
    <property type="entry name" value="alpha/beta-Hydrolases"/>
    <property type="match status" value="1"/>
</dbReference>
<keyword evidence="3" id="KW-1185">Reference proteome</keyword>
<organism evidence="2 3">
    <name type="scientific">Aspergillus caelatus</name>
    <dbReference type="NCBI Taxonomy" id="61420"/>
    <lineage>
        <taxon>Eukaryota</taxon>
        <taxon>Fungi</taxon>
        <taxon>Dikarya</taxon>
        <taxon>Ascomycota</taxon>
        <taxon>Pezizomycotina</taxon>
        <taxon>Eurotiomycetes</taxon>
        <taxon>Eurotiomycetidae</taxon>
        <taxon>Eurotiales</taxon>
        <taxon>Aspergillaceae</taxon>
        <taxon>Aspergillus</taxon>
        <taxon>Aspergillus subgen. Circumdati</taxon>
    </lineage>
</organism>
<dbReference type="PANTHER" id="PTHR43433:SF5">
    <property type="entry name" value="AB HYDROLASE-1 DOMAIN-CONTAINING PROTEIN"/>
    <property type="match status" value="1"/>
</dbReference>
<dbReference type="GeneID" id="43650184"/>
<gene>
    <name evidence="2" type="ORF">BDV27DRAFT_122889</name>
</gene>
<dbReference type="Proteomes" id="UP000326268">
    <property type="component" value="Unassembled WGS sequence"/>
</dbReference>
<evidence type="ECO:0000313" key="2">
    <source>
        <dbReference type="EMBL" id="KAE8368023.1"/>
    </source>
</evidence>
<dbReference type="InterPro" id="IPR050471">
    <property type="entry name" value="AB_hydrolase"/>
</dbReference>
<evidence type="ECO:0000259" key="1">
    <source>
        <dbReference type="Pfam" id="PF12146"/>
    </source>
</evidence>
<reference evidence="2 3" key="1">
    <citation type="submission" date="2019-04" db="EMBL/GenBank/DDBJ databases">
        <title>Friends and foes A comparative genomics studyof 23 Aspergillus species from section Flavi.</title>
        <authorList>
            <consortium name="DOE Joint Genome Institute"/>
            <person name="Kjaerbolling I."/>
            <person name="Vesth T."/>
            <person name="Frisvad J.C."/>
            <person name="Nybo J.L."/>
            <person name="Theobald S."/>
            <person name="Kildgaard S."/>
            <person name="Isbrandt T."/>
            <person name="Kuo A."/>
            <person name="Sato A."/>
            <person name="Lyhne E.K."/>
            <person name="Kogle M.E."/>
            <person name="Wiebenga A."/>
            <person name="Kun R.S."/>
            <person name="Lubbers R.J."/>
            <person name="Makela M.R."/>
            <person name="Barry K."/>
            <person name="Chovatia M."/>
            <person name="Clum A."/>
            <person name="Daum C."/>
            <person name="Haridas S."/>
            <person name="He G."/>
            <person name="LaButti K."/>
            <person name="Lipzen A."/>
            <person name="Mondo S."/>
            <person name="Riley R."/>
            <person name="Salamov A."/>
            <person name="Simmons B.A."/>
            <person name="Magnuson J.K."/>
            <person name="Henrissat B."/>
            <person name="Mortensen U.H."/>
            <person name="Larsen T.O."/>
            <person name="Devries R.P."/>
            <person name="Grigoriev I.V."/>
            <person name="Machida M."/>
            <person name="Baker S.E."/>
            <person name="Andersen M.R."/>
        </authorList>
    </citation>
    <scope>NUCLEOTIDE SEQUENCE [LARGE SCALE GENOMIC DNA]</scope>
    <source>
        <strain evidence="2 3">CBS 763.97</strain>
    </source>
</reference>
<sequence length="287" mass="31300">MQANKSPSATCIAVDGASLCYRIIGTGPLLIPMPGANGTGMLYEPLATALSSHFRVALYDRRGFGNSLLVTPGEPDTSNHLRAQADDVARLIQYLSPGKPATVFAASGSGVMAIELLQSRPDLIQHLILHEPLLFDHLPTPFKSYIKGGVFSRALKYGGRGNASVRRMLLAYVQGKRDQRRLGQDPHYARLISQPIDETALFFEFELHIILDYHFDPENLRPYQDKLVLMKGLDISPELASIPVITLSDALGTSLVLTPGGHNGFVTDAEEFAKEMTSALDSNKAKL</sequence>
<dbReference type="Pfam" id="PF12146">
    <property type="entry name" value="Hydrolase_4"/>
    <property type="match status" value="1"/>
</dbReference>
<protein>
    <submittedName>
        <fullName evidence="2">Alpha/Beta hydrolase protein</fullName>
    </submittedName>
</protein>